<dbReference type="PANTHER" id="PTHR44591:SF20">
    <property type="entry name" value="PROTEIN PILH"/>
    <property type="match status" value="1"/>
</dbReference>
<evidence type="ECO:0000313" key="4">
    <source>
        <dbReference type="EMBL" id="KHE93665.1"/>
    </source>
</evidence>
<accession>A0A0B0ESL1</accession>
<dbReference type="CDD" id="cd00156">
    <property type="entry name" value="REC"/>
    <property type="match status" value="1"/>
</dbReference>
<dbReference type="EMBL" id="JRYO01000041">
    <property type="protein sequence ID" value="KHE93665.1"/>
    <property type="molecule type" value="Genomic_DNA"/>
</dbReference>
<dbReference type="Pfam" id="PF00072">
    <property type="entry name" value="Response_reg"/>
    <property type="match status" value="1"/>
</dbReference>
<feature type="domain" description="Response regulatory" evidence="3">
    <location>
        <begin position="67"/>
        <end position="180"/>
    </location>
</feature>
<dbReference type="SMART" id="SM00448">
    <property type="entry name" value="REC"/>
    <property type="match status" value="1"/>
</dbReference>
<sequence>MRYTPPRITHRPQLLIYNNTHNTNTTEELTVFFTVKSRDEVRYFFRLILRLSLNCINNKKGNYKMKNVLIIDDNEEILKTFKQLLMDEGYRVTTANNGAIGIILSMRKHFDLVITDLNMPEMNGLDVIKRINNIIKVPIILMSSDYLPVKPDDVKLMGVNAVISKTIGDYDFCELVKYCLEDKVCESKVF</sequence>
<feature type="modified residue" description="4-aspartylphosphate" evidence="2">
    <location>
        <position position="116"/>
    </location>
</feature>
<protein>
    <submittedName>
        <fullName evidence="4">Two-component response regulator</fullName>
    </submittedName>
</protein>
<dbReference type="eggNOG" id="COG2204">
    <property type="taxonomic scope" value="Bacteria"/>
</dbReference>
<evidence type="ECO:0000256" key="2">
    <source>
        <dbReference type="PROSITE-ProRule" id="PRU00169"/>
    </source>
</evidence>
<organism evidence="4 5">
    <name type="scientific">Candidatus Scalindua brodae</name>
    <dbReference type="NCBI Taxonomy" id="237368"/>
    <lineage>
        <taxon>Bacteria</taxon>
        <taxon>Pseudomonadati</taxon>
        <taxon>Planctomycetota</taxon>
        <taxon>Candidatus Brocadiia</taxon>
        <taxon>Candidatus Brocadiales</taxon>
        <taxon>Candidatus Scalinduaceae</taxon>
        <taxon>Candidatus Scalindua</taxon>
    </lineage>
</organism>
<proteinExistence type="predicted"/>
<dbReference type="SUPFAM" id="SSF52172">
    <property type="entry name" value="CheY-like"/>
    <property type="match status" value="1"/>
</dbReference>
<evidence type="ECO:0000256" key="1">
    <source>
        <dbReference type="ARBA" id="ARBA00022553"/>
    </source>
</evidence>
<dbReference type="GO" id="GO:0000160">
    <property type="term" value="P:phosphorelay signal transduction system"/>
    <property type="evidence" value="ECO:0007669"/>
    <property type="project" value="InterPro"/>
</dbReference>
<dbReference type="AlphaFoldDB" id="A0A0B0ESL1"/>
<gene>
    <name evidence="4" type="ORF">SCABRO_00531</name>
</gene>
<keyword evidence="1 2" id="KW-0597">Phosphoprotein</keyword>
<reference evidence="4 5" key="1">
    <citation type="submission" date="2014-10" db="EMBL/GenBank/DDBJ databases">
        <title>Draft genome of anammox bacterium scalindua brodae, obtained using differential coverage binning of sequence data from two enrichment reactors.</title>
        <authorList>
            <person name="Speth D.R."/>
            <person name="Russ L."/>
            <person name="Kartal B."/>
            <person name="Op den Camp H.J."/>
            <person name="Dutilh B.E."/>
            <person name="Jetten M.S."/>
        </authorList>
    </citation>
    <scope>NUCLEOTIDE SEQUENCE [LARGE SCALE GENOMIC DNA]</scope>
    <source>
        <strain evidence="4">RU1</strain>
    </source>
</reference>
<dbReference type="PANTHER" id="PTHR44591">
    <property type="entry name" value="STRESS RESPONSE REGULATOR PROTEIN 1"/>
    <property type="match status" value="1"/>
</dbReference>
<comment type="caution">
    <text evidence="4">The sequence shown here is derived from an EMBL/GenBank/DDBJ whole genome shotgun (WGS) entry which is preliminary data.</text>
</comment>
<dbReference type="InterPro" id="IPR001789">
    <property type="entry name" value="Sig_transdc_resp-reg_receiver"/>
</dbReference>
<dbReference type="InterPro" id="IPR011006">
    <property type="entry name" value="CheY-like_superfamily"/>
</dbReference>
<name>A0A0B0ESL1_9BACT</name>
<dbReference type="Gene3D" id="3.40.50.2300">
    <property type="match status" value="1"/>
</dbReference>
<dbReference type="Proteomes" id="UP000030652">
    <property type="component" value="Unassembled WGS sequence"/>
</dbReference>
<dbReference type="PATRIC" id="fig|237368.3.peg.573"/>
<dbReference type="InterPro" id="IPR050595">
    <property type="entry name" value="Bact_response_regulator"/>
</dbReference>
<evidence type="ECO:0000259" key="3">
    <source>
        <dbReference type="PROSITE" id="PS50110"/>
    </source>
</evidence>
<dbReference type="PROSITE" id="PS50110">
    <property type="entry name" value="RESPONSE_REGULATORY"/>
    <property type="match status" value="1"/>
</dbReference>
<evidence type="ECO:0000313" key="5">
    <source>
        <dbReference type="Proteomes" id="UP000030652"/>
    </source>
</evidence>